<protein>
    <submittedName>
        <fullName evidence="1">Uncharacterized protein</fullName>
    </submittedName>
</protein>
<keyword evidence="2" id="KW-1185">Reference proteome</keyword>
<dbReference type="Proteomes" id="UP001374535">
    <property type="component" value="Chromosome 5"/>
</dbReference>
<dbReference type="AlphaFoldDB" id="A0AAQ3NMG7"/>
<sequence>MVVVGLVDGITGFGLTSWSPFCKAFEAVRESDTSGKARERLRVSSFCFLLPPLLSVSHSSSMDLFEEFSLDSLKLKKSLSTHFSSGSCFWFPTATFLRRQSWSKYCRALNAVTSSRDDLNLNSS</sequence>
<reference evidence="1 2" key="1">
    <citation type="journal article" date="2023" name="Life. Sci Alliance">
        <title>Evolutionary insights into 3D genome organization and epigenetic landscape of Vigna mungo.</title>
        <authorList>
            <person name="Junaid A."/>
            <person name="Singh B."/>
            <person name="Bhatia S."/>
        </authorList>
    </citation>
    <scope>NUCLEOTIDE SEQUENCE [LARGE SCALE GENOMIC DNA]</scope>
    <source>
        <strain evidence="1">Urdbean</strain>
    </source>
</reference>
<dbReference type="EMBL" id="CP144696">
    <property type="protein sequence ID" value="WVZ13079.1"/>
    <property type="molecule type" value="Genomic_DNA"/>
</dbReference>
<proteinExistence type="predicted"/>
<name>A0AAQ3NMG7_VIGMU</name>
<evidence type="ECO:0000313" key="2">
    <source>
        <dbReference type="Proteomes" id="UP001374535"/>
    </source>
</evidence>
<gene>
    <name evidence="1" type="ORF">V8G54_017609</name>
</gene>
<accession>A0AAQ3NMG7</accession>
<organism evidence="1 2">
    <name type="scientific">Vigna mungo</name>
    <name type="common">Black gram</name>
    <name type="synonym">Phaseolus mungo</name>
    <dbReference type="NCBI Taxonomy" id="3915"/>
    <lineage>
        <taxon>Eukaryota</taxon>
        <taxon>Viridiplantae</taxon>
        <taxon>Streptophyta</taxon>
        <taxon>Embryophyta</taxon>
        <taxon>Tracheophyta</taxon>
        <taxon>Spermatophyta</taxon>
        <taxon>Magnoliopsida</taxon>
        <taxon>eudicotyledons</taxon>
        <taxon>Gunneridae</taxon>
        <taxon>Pentapetalae</taxon>
        <taxon>rosids</taxon>
        <taxon>fabids</taxon>
        <taxon>Fabales</taxon>
        <taxon>Fabaceae</taxon>
        <taxon>Papilionoideae</taxon>
        <taxon>50 kb inversion clade</taxon>
        <taxon>NPAAA clade</taxon>
        <taxon>indigoferoid/millettioid clade</taxon>
        <taxon>Phaseoleae</taxon>
        <taxon>Vigna</taxon>
    </lineage>
</organism>
<evidence type="ECO:0000313" key="1">
    <source>
        <dbReference type="EMBL" id="WVZ13079.1"/>
    </source>
</evidence>